<evidence type="ECO:0008006" key="3">
    <source>
        <dbReference type="Google" id="ProtNLM"/>
    </source>
</evidence>
<dbReference type="Proteomes" id="UP001278050">
    <property type="component" value="Unassembled WGS sequence"/>
</dbReference>
<gene>
    <name evidence="1" type="ORF">SIM71_11220</name>
</gene>
<proteinExistence type="predicted"/>
<dbReference type="EMBL" id="JAWXXP010000001">
    <property type="protein sequence ID" value="MDX5992628.1"/>
    <property type="molecule type" value="Genomic_DNA"/>
</dbReference>
<protein>
    <recommendedName>
        <fullName evidence="3">Transposase</fullName>
    </recommendedName>
</protein>
<comment type="caution">
    <text evidence="1">The sequence shown here is derived from an EMBL/GenBank/DDBJ whole genome shotgun (WGS) entry which is preliminary data.</text>
</comment>
<name>A0ABU4PYE6_9GAMM</name>
<reference evidence="1 2" key="1">
    <citation type="submission" date="2023-11" db="EMBL/GenBank/DDBJ databases">
        <title>MicrobeMod: A computational toolkit for identifying prokaryotic methylation and restriction-modification with nanopore sequencing.</title>
        <authorList>
            <person name="Crits-Christoph A."/>
            <person name="Kang S.C."/>
            <person name="Lee H."/>
            <person name="Ostrov N."/>
        </authorList>
    </citation>
    <scope>NUCLEOTIDE SEQUENCE [LARGE SCALE GENOMIC DNA]</scope>
    <source>
        <strain evidence="1 2">ATCC BAA-571</strain>
    </source>
</reference>
<keyword evidence="2" id="KW-1185">Reference proteome</keyword>
<dbReference type="RefSeq" id="WP_074676474.1">
    <property type="nucleotide sequence ID" value="NZ_CBCSET010000001.1"/>
</dbReference>
<organism evidence="1 2">
    <name type="scientific">Ectopseudomonas alcaliphila</name>
    <dbReference type="NCBI Taxonomy" id="101564"/>
    <lineage>
        <taxon>Bacteria</taxon>
        <taxon>Pseudomonadati</taxon>
        <taxon>Pseudomonadota</taxon>
        <taxon>Gammaproteobacteria</taxon>
        <taxon>Pseudomonadales</taxon>
        <taxon>Pseudomonadaceae</taxon>
        <taxon>Ectopseudomonas</taxon>
    </lineage>
</organism>
<sequence>MGFETLPEGLESGLQHGKTVVTHQQVATTQRAVFATSRVRCSVPECHTRIPQQSVRQPRNSANTHTGIRGLTQLIYASTMRAQLCQRELDAD</sequence>
<accession>A0ABU4PYE6</accession>
<evidence type="ECO:0000313" key="1">
    <source>
        <dbReference type="EMBL" id="MDX5992628.1"/>
    </source>
</evidence>
<evidence type="ECO:0000313" key="2">
    <source>
        <dbReference type="Proteomes" id="UP001278050"/>
    </source>
</evidence>